<dbReference type="Proteomes" id="UP000053258">
    <property type="component" value="Unassembled WGS sequence"/>
</dbReference>
<proteinExistence type="predicted"/>
<name>A0A093RZY8_9PASS</name>
<reference evidence="1 2" key="1">
    <citation type="submission" date="2014-06" db="EMBL/GenBank/DDBJ databases">
        <title>Genome evolution of avian class.</title>
        <authorList>
            <person name="Zhang G."/>
            <person name="Li C."/>
        </authorList>
    </citation>
    <scope>NUCLEOTIDE SEQUENCE [LARGE SCALE GENOMIC DNA]</scope>
    <source>
        <strain evidence="1">BGI_N305</strain>
    </source>
</reference>
<evidence type="ECO:0008006" key="3">
    <source>
        <dbReference type="Google" id="ProtNLM"/>
    </source>
</evidence>
<accession>A0A093RZY8</accession>
<dbReference type="OrthoDB" id="5585464at2759"/>
<evidence type="ECO:0000313" key="1">
    <source>
        <dbReference type="EMBL" id="KFW76294.1"/>
    </source>
</evidence>
<feature type="non-terminal residue" evidence="1">
    <location>
        <position position="1"/>
    </location>
</feature>
<protein>
    <recommendedName>
        <fullName evidence="3">Nidogen G2 beta-barrel domain-containing protein</fullName>
    </recommendedName>
</protein>
<keyword evidence="2" id="KW-1185">Reference proteome</keyword>
<gene>
    <name evidence="1" type="ORF">N305_07583</name>
</gene>
<dbReference type="EMBL" id="KL669406">
    <property type="protein sequence ID" value="KFW76294.1"/>
    <property type="molecule type" value="Genomic_DNA"/>
</dbReference>
<sequence>HGLKLYQGRFRLDIRKKFFTEEVIRHWNGLPREVVDSPSLKVFKMRLDVALGAVV</sequence>
<organism evidence="1 2">
    <name type="scientific">Manacus vitellinus</name>
    <name type="common">golden-collared manakin</name>
    <dbReference type="NCBI Taxonomy" id="328815"/>
    <lineage>
        <taxon>Eukaryota</taxon>
        <taxon>Metazoa</taxon>
        <taxon>Chordata</taxon>
        <taxon>Craniata</taxon>
        <taxon>Vertebrata</taxon>
        <taxon>Euteleostomi</taxon>
        <taxon>Archelosauria</taxon>
        <taxon>Archosauria</taxon>
        <taxon>Dinosauria</taxon>
        <taxon>Saurischia</taxon>
        <taxon>Theropoda</taxon>
        <taxon>Coelurosauria</taxon>
        <taxon>Aves</taxon>
        <taxon>Neognathae</taxon>
        <taxon>Neoaves</taxon>
        <taxon>Telluraves</taxon>
        <taxon>Australaves</taxon>
        <taxon>Passeriformes</taxon>
        <taxon>Pipridae</taxon>
        <taxon>Manacus</taxon>
    </lineage>
</organism>
<evidence type="ECO:0000313" key="2">
    <source>
        <dbReference type="Proteomes" id="UP000053258"/>
    </source>
</evidence>
<dbReference type="AlphaFoldDB" id="A0A093RZY8"/>
<feature type="non-terminal residue" evidence="1">
    <location>
        <position position="55"/>
    </location>
</feature>